<keyword evidence="10 13" id="KW-0472">Membrane</keyword>
<accession>A0AAD5UEM5</accession>
<proteinExistence type="inferred from homology"/>
<keyword evidence="16" id="KW-1185">Reference proteome</keyword>
<dbReference type="GO" id="GO:0005789">
    <property type="term" value="C:endoplasmic reticulum membrane"/>
    <property type="evidence" value="ECO:0007669"/>
    <property type="project" value="UniProtKB-SubCell"/>
</dbReference>
<dbReference type="Pfam" id="PF01061">
    <property type="entry name" value="ABC2_membrane"/>
    <property type="match status" value="1"/>
</dbReference>
<evidence type="ECO:0000256" key="8">
    <source>
        <dbReference type="ARBA" id="ARBA00022840"/>
    </source>
</evidence>
<reference evidence="15" key="1">
    <citation type="submission" date="2020-05" db="EMBL/GenBank/DDBJ databases">
        <title>Phylogenomic resolution of chytrid fungi.</title>
        <authorList>
            <person name="Stajich J.E."/>
            <person name="Amses K."/>
            <person name="Simmons R."/>
            <person name="Seto K."/>
            <person name="Myers J."/>
            <person name="Bonds A."/>
            <person name="Quandt C.A."/>
            <person name="Barry K."/>
            <person name="Liu P."/>
            <person name="Grigoriev I."/>
            <person name="Longcore J.E."/>
            <person name="James T.Y."/>
        </authorList>
    </citation>
    <scope>NUCLEOTIDE SEQUENCE</scope>
    <source>
        <strain evidence="15">PLAUS21</strain>
    </source>
</reference>
<dbReference type="GO" id="GO:0016887">
    <property type="term" value="F:ATP hydrolysis activity"/>
    <property type="evidence" value="ECO:0007669"/>
    <property type="project" value="InterPro"/>
</dbReference>
<keyword evidence="6" id="KW-0547">Nucleotide-binding</keyword>
<keyword evidence="3" id="KW-0813">Transport</keyword>
<gene>
    <name evidence="15" type="ORF">HK103_005817</name>
</gene>
<feature type="domain" description="ABC transporter" evidence="14">
    <location>
        <begin position="222"/>
        <end position="463"/>
    </location>
</feature>
<comment type="caution">
    <text evidence="15">The sequence shown here is derived from an EMBL/GenBank/DDBJ whole genome shotgun (WGS) entry which is preliminary data.</text>
</comment>
<comment type="subcellular location">
    <subcellularLocation>
        <location evidence="1">Endoplasmic reticulum membrane</location>
        <topology evidence="1">Multi-pass membrane protein</topology>
    </subcellularLocation>
</comment>
<feature type="transmembrane region" description="Helical" evidence="13">
    <location>
        <begin position="707"/>
        <end position="728"/>
    </location>
</feature>
<dbReference type="PANTHER" id="PTHR48041">
    <property type="entry name" value="ABC TRANSPORTER G FAMILY MEMBER 28"/>
    <property type="match status" value="1"/>
</dbReference>
<dbReference type="PROSITE" id="PS50893">
    <property type="entry name" value="ABC_TRANSPORTER_2"/>
    <property type="match status" value="1"/>
</dbReference>
<evidence type="ECO:0000256" key="13">
    <source>
        <dbReference type="SAM" id="Phobius"/>
    </source>
</evidence>
<evidence type="ECO:0000256" key="6">
    <source>
        <dbReference type="ARBA" id="ARBA00022741"/>
    </source>
</evidence>
<keyword evidence="11" id="KW-0325">Glycoprotein</keyword>
<dbReference type="InterPro" id="IPR017871">
    <property type="entry name" value="ABC_transporter-like_CS"/>
</dbReference>
<evidence type="ECO:0000256" key="2">
    <source>
        <dbReference type="ARBA" id="ARBA00005814"/>
    </source>
</evidence>
<feature type="region of interest" description="Disordered" evidence="12">
    <location>
        <begin position="205"/>
        <end position="226"/>
    </location>
</feature>
<feature type="transmembrane region" description="Helical" evidence="13">
    <location>
        <begin position="678"/>
        <end position="695"/>
    </location>
</feature>
<feature type="transmembrane region" description="Helical" evidence="13">
    <location>
        <begin position="788"/>
        <end position="810"/>
    </location>
</feature>
<evidence type="ECO:0000256" key="1">
    <source>
        <dbReference type="ARBA" id="ARBA00004477"/>
    </source>
</evidence>
<evidence type="ECO:0000256" key="7">
    <source>
        <dbReference type="ARBA" id="ARBA00022824"/>
    </source>
</evidence>
<keyword evidence="4 13" id="KW-0812">Transmembrane</keyword>
<keyword evidence="7" id="KW-0256">Endoplasmic reticulum</keyword>
<dbReference type="InterPro" id="IPR050352">
    <property type="entry name" value="ABCG_transporters"/>
</dbReference>
<sequence>MIVDNLFSQEFEADKNKTIIECPELECSCYKSRLLCGEGGSLDLTEWFTSEDGPHGPGKFICDESIGSNGITRNCLFTEDNMNQLISQFFGDSYITLSCPLGGECMHYTEVPGYERPEFKQGFSLEVILLLSASCLGLLGVVFGSLVCIKKRSESSGQYVAVGSGENFRTEEEMMAHHLPCTIMFRNTSYIIDTNLKVSQELLDNNDTDSDNSESIGMAPRNQGNHLLSKPRQKQVVLEGIQGIVRPGQVMAIMGGSGAGKTTLLDILARKNKSGVVSGDILINGSFMNYGHYRDIIGYVDQEDSLMETLTVYETILNSAMLRLPKTMSLETKKGRVQETMAELGILHIANKRIGSAGNRGLSGGEKRRVSIACELVTSPSILFLDEPTSGLDSYNAYNVIECLVGLARDYQRSVIFTIHQPRSNIYALFDQLVLLSKGRIVYSGPAQQEVIDHFADLGYNCPLGFNIADYLVDLTMHAANSTKNSTEENDVVVEATPSLQSPFSATRSNIREQQESLLYSPKNPHVGEINNSNSNFSINATQEPRPTTPGPNPQTVSDGLFVKPYLTEETLELINGYSNSQISKDIQETIERQLLQAYPNYTASELENVRRRNRHGPSLNLSSRSIFSHFTSFLENQFSPGQTYNRAGANLWDQFKILSWRTFINLYRNPDLLRTQYAISVIAAVSCGLLFWKLDNTLAGFQNRLGVMFFISALFGFACLSSMQAFASERLIFIRERANRYYSPLMYFVSKVFFDLLPLRVIPPVILGLICYHMIGLQPEPDVLLRFLLVLVIFNVTSASCCLAISIIFEDQAVASLIATLIMLFEMLFGGLLLNKATISPAFQWLYSISFFNYAFEALIVNEVAGLTLVEEKFGFKVPGALVLQTFGLNAQGYWGDVKNLGIMGGAFLGVAFLWLQLFVKERR</sequence>
<dbReference type="Gene3D" id="3.40.50.300">
    <property type="entry name" value="P-loop containing nucleotide triphosphate hydrolases"/>
    <property type="match status" value="1"/>
</dbReference>
<evidence type="ECO:0000256" key="12">
    <source>
        <dbReference type="SAM" id="MobiDB-lite"/>
    </source>
</evidence>
<organism evidence="15 16">
    <name type="scientific">Boothiomyces macroporosus</name>
    <dbReference type="NCBI Taxonomy" id="261099"/>
    <lineage>
        <taxon>Eukaryota</taxon>
        <taxon>Fungi</taxon>
        <taxon>Fungi incertae sedis</taxon>
        <taxon>Chytridiomycota</taxon>
        <taxon>Chytridiomycota incertae sedis</taxon>
        <taxon>Chytridiomycetes</taxon>
        <taxon>Rhizophydiales</taxon>
        <taxon>Terramycetaceae</taxon>
        <taxon>Boothiomyces</taxon>
    </lineage>
</organism>
<dbReference type="GO" id="GO:0005524">
    <property type="term" value="F:ATP binding"/>
    <property type="evidence" value="ECO:0007669"/>
    <property type="project" value="UniProtKB-KW"/>
</dbReference>
<dbReference type="InterPro" id="IPR043926">
    <property type="entry name" value="ABCG_dom"/>
</dbReference>
<feature type="transmembrane region" description="Helical" evidence="13">
    <location>
        <begin position="815"/>
        <end position="834"/>
    </location>
</feature>
<evidence type="ECO:0000259" key="14">
    <source>
        <dbReference type="PROSITE" id="PS50893"/>
    </source>
</evidence>
<dbReference type="PANTHER" id="PTHR48041:SF2">
    <property type="entry name" value="ATP-DEPENDENT PERMEASE-RELATED"/>
    <property type="match status" value="1"/>
</dbReference>
<dbReference type="FunFam" id="3.40.50.300:FF:000702">
    <property type="entry name" value="ABC transporter (Adp1)"/>
    <property type="match status" value="1"/>
</dbReference>
<feature type="compositionally biased region" description="Low complexity" evidence="12">
    <location>
        <begin position="530"/>
        <end position="540"/>
    </location>
</feature>
<dbReference type="InterPro" id="IPR003593">
    <property type="entry name" value="AAA+_ATPase"/>
</dbReference>
<evidence type="ECO:0000256" key="5">
    <source>
        <dbReference type="ARBA" id="ARBA00022729"/>
    </source>
</evidence>
<dbReference type="PROSITE" id="PS00211">
    <property type="entry name" value="ABC_TRANSPORTER_1"/>
    <property type="match status" value="1"/>
</dbReference>
<evidence type="ECO:0000313" key="15">
    <source>
        <dbReference type="EMBL" id="KAJ3256010.1"/>
    </source>
</evidence>
<protein>
    <recommendedName>
        <fullName evidence="14">ABC transporter domain-containing protein</fullName>
    </recommendedName>
</protein>
<feature type="transmembrane region" description="Helical" evidence="13">
    <location>
        <begin position="846"/>
        <end position="863"/>
    </location>
</feature>
<dbReference type="Pfam" id="PF00005">
    <property type="entry name" value="ABC_tran"/>
    <property type="match status" value="1"/>
</dbReference>
<keyword evidence="9 13" id="KW-1133">Transmembrane helix</keyword>
<dbReference type="Pfam" id="PF19055">
    <property type="entry name" value="ABC2_membrane_7"/>
    <property type="match status" value="1"/>
</dbReference>
<feature type="transmembrane region" description="Helical" evidence="13">
    <location>
        <begin position="749"/>
        <end position="776"/>
    </location>
</feature>
<dbReference type="Proteomes" id="UP001210925">
    <property type="component" value="Unassembled WGS sequence"/>
</dbReference>
<dbReference type="AlphaFoldDB" id="A0AAD5UEM5"/>
<dbReference type="EMBL" id="JADGKB010000057">
    <property type="protein sequence ID" value="KAJ3256010.1"/>
    <property type="molecule type" value="Genomic_DNA"/>
</dbReference>
<feature type="region of interest" description="Disordered" evidence="12">
    <location>
        <begin position="522"/>
        <end position="555"/>
    </location>
</feature>
<dbReference type="SUPFAM" id="SSF52540">
    <property type="entry name" value="P-loop containing nucleoside triphosphate hydrolases"/>
    <property type="match status" value="1"/>
</dbReference>
<evidence type="ECO:0000256" key="10">
    <source>
        <dbReference type="ARBA" id="ARBA00023136"/>
    </source>
</evidence>
<keyword evidence="5" id="KW-0732">Signal</keyword>
<evidence type="ECO:0000256" key="4">
    <source>
        <dbReference type="ARBA" id="ARBA00022692"/>
    </source>
</evidence>
<feature type="transmembrane region" description="Helical" evidence="13">
    <location>
        <begin position="902"/>
        <end position="921"/>
    </location>
</feature>
<evidence type="ECO:0000256" key="9">
    <source>
        <dbReference type="ARBA" id="ARBA00022989"/>
    </source>
</evidence>
<evidence type="ECO:0000256" key="11">
    <source>
        <dbReference type="ARBA" id="ARBA00023180"/>
    </source>
</evidence>
<dbReference type="GO" id="GO:0140359">
    <property type="term" value="F:ABC-type transporter activity"/>
    <property type="evidence" value="ECO:0007669"/>
    <property type="project" value="InterPro"/>
</dbReference>
<dbReference type="InterPro" id="IPR013525">
    <property type="entry name" value="ABC2_TM"/>
</dbReference>
<dbReference type="InterPro" id="IPR003439">
    <property type="entry name" value="ABC_transporter-like_ATP-bd"/>
</dbReference>
<dbReference type="SMART" id="SM00382">
    <property type="entry name" value="AAA"/>
    <property type="match status" value="1"/>
</dbReference>
<evidence type="ECO:0000256" key="3">
    <source>
        <dbReference type="ARBA" id="ARBA00022448"/>
    </source>
</evidence>
<keyword evidence="8" id="KW-0067">ATP-binding</keyword>
<comment type="similarity">
    <text evidence="2">Belongs to the ABC transporter superfamily. ABCG family. Eye pigment precursor importer (TC 3.A.1.204) subfamily.</text>
</comment>
<dbReference type="InterPro" id="IPR027417">
    <property type="entry name" value="P-loop_NTPase"/>
</dbReference>
<name>A0AAD5UEM5_9FUNG</name>
<evidence type="ECO:0000313" key="16">
    <source>
        <dbReference type="Proteomes" id="UP001210925"/>
    </source>
</evidence>